<evidence type="ECO:0000313" key="1">
    <source>
        <dbReference type="EMBL" id="GMI06878.1"/>
    </source>
</evidence>
<dbReference type="AlphaFoldDB" id="A0A9W7FA61"/>
<dbReference type="EMBL" id="BRXW01000106">
    <property type="protein sequence ID" value="GMI06878.1"/>
    <property type="molecule type" value="Genomic_DNA"/>
</dbReference>
<proteinExistence type="predicted"/>
<reference evidence="2" key="1">
    <citation type="journal article" date="2023" name="Commun. Biol.">
        <title>Genome analysis of Parmales, the sister group of diatoms, reveals the evolutionary specialization of diatoms from phago-mixotrophs to photoautotrophs.</title>
        <authorList>
            <person name="Ban H."/>
            <person name="Sato S."/>
            <person name="Yoshikawa S."/>
            <person name="Yamada K."/>
            <person name="Nakamura Y."/>
            <person name="Ichinomiya M."/>
            <person name="Sato N."/>
            <person name="Blanc-Mathieu R."/>
            <person name="Endo H."/>
            <person name="Kuwata A."/>
            <person name="Ogata H."/>
        </authorList>
    </citation>
    <scope>NUCLEOTIDE SEQUENCE [LARGE SCALE GENOMIC DNA]</scope>
    <source>
        <strain evidence="2">NIES 3700</strain>
    </source>
</reference>
<accession>A0A9W7FA61</accession>
<name>A0A9W7FA61_9STRA</name>
<protein>
    <submittedName>
        <fullName evidence="1">Uncharacterized protein</fullName>
    </submittedName>
</protein>
<gene>
    <name evidence="1" type="ORF">TrLO_g15393</name>
</gene>
<dbReference type="Proteomes" id="UP001165122">
    <property type="component" value="Unassembled WGS sequence"/>
</dbReference>
<comment type="caution">
    <text evidence="1">The sequence shown here is derived from an EMBL/GenBank/DDBJ whole genome shotgun (WGS) entry which is preliminary data.</text>
</comment>
<evidence type="ECO:0000313" key="2">
    <source>
        <dbReference type="Proteomes" id="UP001165122"/>
    </source>
</evidence>
<keyword evidence="2" id="KW-1185">Reference proteome</keyword>
<sequence>MSVSEHLLSFVKTTREGINGGLASIENGAIRPASEGFVSRLRPLYTQLSYASTRLPVIREKYPSLLVGSAITLFSVPTLITRGRLPGVIVGGIAGGVVGVGLKVADFLDGKD</sequence>
<organism evidence="1 2">
    <name type="scientific">Triparma laevis f. longispina</name>
    <dbReference type="NCBI Taxonomy" id="1714387"/>
    <lineage>
        <taxon>Eukaryota</taxon>
        <taxon>Sar</taxon>
        <taxon>Stramenopiles</taxon>
        <taxon>Ochrophyta</taxon>
        <taxon>Bolidophyceae</taxon>
        <taxon>Parmales</taxon>
        <taxon>Triparmaceae</taxon>
        <taxon>Triparma</taxon>
    </lineage>
</organism>